<dbReference type="SUPFAM" id="SSF51011">
    <property type="entry name" value="Glycosyl hydrolase domain"/>
    <property type="match status" value="1"/>
</dbReference>
<gene>
    <name evidence="2" type="ORF">JQC93_03335</name>
</gene>
<dbReference type="EMBL" id="JAFEUM010000001">
    <property type="protein sequence ID" value="MBM7035429.1"/>
    <property type="molecule type" value="Genomic_DNA"/>
</dbReference>
<dbReference type="Proteomes" id="UP000809621">
    <property type="component" value="Unassembled WGS sequence"/>
</dbReference>
<dbReference type="CDD" id="cd11313">
    <property type="entry name" value="AmyAc_arch_bac_AmyA"/>
    <property type="match status" value="1"/>
</dbReference>
<dbReference type="Pfam" id="PF00128">
    <property type="entry name" value="Alpha-amylase"/>
    <property type="match status" value="1"/>
</dbReference>
<accession>A0ABS2HH71</accession>
<protein>
    <submittedName>
        <fullName evidence="2">Alpha-amylase</fullName>
    </submittedName>
</protein>
<dbReference type="PANTHER" id="PTHR47786">
    <property type="entry name" value="ALPHA-1,4-GLUCAN:MALTOSE-1-PHOSPHATE MALTOSYLTRANSFERASE"/>
    <property type="match status" value="1"/>
</dbReference>
<dbReference type="SUPFAM" id="SSF51445">
    <property type="entry name" value="(Trans)glycosidases"/>
    <property type="match status" value="1"/>
</dbReference>
<evidence type="ECO:0000313" key="2">
    <source>
        <dbReference type="EMBL" id="MBM7035429.1"/>
    </source>
</evidence>
<evidence type="ECO:0000313" key="3">
    <source>
        <dbReference type="Proteomes" id="UP000809621"/>
    </source>
</evidence>
<comment type="caution">
    <text evidence="2">The sequence shown here is derived from an EMBL/GenBank/DDBJ whole genome shotgun (WGS) entry which is preliminary data.</text>
</comment>
<dbReference type="Gene3D" id="3.20.20.80">
    <property type="entry name" value="Glycosidases"/>
    <property type="match status" value="1"/>
</dbReference>
<evidence type="ECO:0000259" key="1">
    <source>
        <dbReference type="SMART" id="SM00642"/>
    </source>
</evidence>
<dbReference type="Gene3D" id="2.60.40.1180">
    <property type="entry name" value="Golgi alpha-mannosidase II"/>
    <property type="match status" value="1"/>
</dbReference>
<dbReference type="PANTHER" id="PTHR47786:SF2">
    <property type="entry name" value="GLYCOSYL HYDROLASE FAMILY 13 CATALYTIC DOMAIN-CONTAINING PROTEIN"/>
    <property type="match status" value="1"/>
</dbReference>
<dbReference type="InterPro" id="IPR006047">
    <property type="entry name" value="GH13_cat_dom"/>
</dbReference>
<dbReference type="InterPro" id="IPR017853">
    <property type="entry name" value="GH"/>
</dbReference>
<organism evidence="2 3">
    <name type="scientific">Vibrio ulleungensis</name>
    <dbReference type="NCBI Taxonomy" id="2807619"/>
    <lineage>
        <taxon>Bacteria</taxon>
        <taxon>Pseudomonadati</taxon>
        <taxon>Pseudomonadota</taxon>
        <taxon>Gammaproteobacteria</taxon>
        <taxon>Vibrionales</taxon>
        <taxon>Vibrionaceae</taxon>
        <taxon>Vibrio</taxon>
    </lineage>
</organism>
<keyword evidence="3" id="KW-1185">Reference proteome</keyword>
<dbReference type="InterPro" id="IPR013780">
    <property type="entry name" value="Glyco_hydro_b"/>
</dbReference>
<name>A0ABS2HH71_9VIBR</name>
<dbReference type="SMART" id="SM00642">
    <property type="entry name" value="Aamy"/>
    <property type="match status" value="1"/>
</dbReference>
<proteinExistence type="predicted"/>
<feature type="domain" description="Glycosyl hydrolase family 13 catalytic" evidence="1">
    <location>
        <begin position="1"/>
        <end position="308"/>
    </location>
</feature>
<reference evidence="2 3" key="1">
    <citation type="submission" date="2021-02" db="EMBL/GenBank/DDBJ databases">
        <authorList>
            <person name="Park J.-S."/>
        </authorList>
    </citation>
    <scope>NUCLEOTIDE SEQUENCE [LARGE SCALE GENOMIC DNA]</scope>
    <source>
        <strain evidence="2 3">188UL20-2</strain>
    </source>
</reference>
<sequence>MTHLPRLHDMGVDILWLMPIHPIGELNRKGTLGSQYAAKNYLELDPALGNKTDLLSLVNKAHQLGMYVILDWVANHTAWDNIWVSEHLDWYQKDDGGSLFPYTYRDNNKVEYWTDVIGLDYNNKALWEGMKNAMAYWVTEFDIDGFRCDVAGLVPTPFWEYATQELHKIKHLFMLAEWSSPELHRKAFDMTYDWDLYTLMGDIASGRKDAMDVIAYYNDLFSRYPRDAYRMLFTTNHDKNTWEASDREYFGESFKAFTVLTMTLYGMPLIYSGQESILDKRLAFFEKDAINWRDFPLQQFYSELLALKRNNCALWNGEFGAQPEFLETNNHHVLSFVRRKNSNRVEVTINLSAESQSITINQNTYEFSPYEYRITTTP</sequence>